<dbReference type="Gene3D" id="3.20.20.370">
    <property type="entry name" value="Glycoside hydrolase/deacetylase"/>
    <property type="match status" value="1"/>
</dbReference>
<dbReference type="Pfam" id="PF01522">
    <property type="entry name" value="Polysacc_deac_1"/>
    <property type="match status" value="1"/>
</dbReference>
<dbReference type="EMBL" id="AP028679">
    <property type="protein sequence ID" value="BEQ13526.1"/>
    <property type="molecule type" value="Genomic_DNA"/>
</dbReference>
<dbReference type="RefSeq" id="WP_338605246.1">
    <property type="nucleotide sequence ID" value="NZ_AP028679.1"/>
</dbReference>
<evidence type="ECO:0000259" key="1">
    <source>
        <dbReference type="Pfam" id="PF01522"/>
    </source>
</evidence>
<dbReference type="Proteomes" id="UP001366166">
    <property type="component" value="Chromosome"/>
</dbReference>
<evidence type="ECO:0000313" key="2">
    <source>
        <dbReference type="EMBL" id="BEQ13526.1"/>
    </source>
</evidence>
<protein>
    <recommendedName>
        <fullName evidence="1">NodB homology domain-containing protein</fullName>
    </recommendedName>
</protein>
<dbReference type="InterPro" id="IPR002509">
    <property type="entry name" value="NODB_dom"/>
</dbReference>
<dbReference type="GO" id="GO:0005975">
    <property type="term" value="P:carbohydrate metabolic process"/>
    <property type="evidence" value="ECO:0007669"/>
    <property type="project" value="InterPro"/>
</dbReference>
<dbReference type="PANTHER" id="PTHR47561:SF1">
    <property type="entry name" value="POLYSACCHARIDE DEACETYLASE FAMILY PROTEIN (AFU_ORTHOLOGUE AFUA_6G05030)"/>
    <property type="match status" value="1"/>
</dbReference>
<evidence type="ECO:0000313" key="3">
    <source>
        <dbReference type="Proteomes" id="UP001366166"/>
    </source>
</evidence>
<dbReference type="PANTHER" id="PTHR47561">
    <property type="entry name" value="POLYSACCHARIDE DEACETYLASE FAMILY PROTEIN (AFU_ORTHOLOGUE AFUA_6G05030)"/>
    <property type="match status" value="1"/>
</dbReference>
<dbReference type="GO" id="GO:0016810">
    <property type="term" value="F:hydrolase activity, acting on carbon-nitrogen (but not peptide) bonds"/>
    <property type="evidence" value="ECO:0007669"/>
    <property type="project" value="InterPro"/>
</dbReference>
<keyword evidence="3" id="KW-1185">Reference proteome</keyword>
<dbReference type="InterPro" id="IPR011330">
    <property type="entry name" value="Glyco_hydro/deAcase_b/a-brl"/>
</dbReference>
<accession>A0AAU9EHR7</accession>
<organism evidence="2 3">
    <name type="scientific">Desulfoferula mesophila</name>
    <dbReference type="NCBI Taxonomy" id="3058419"/>
    <lineage>
        <taxon>Bacteria</taxon>
        <taxon>Pseudomonadati</taxon>
        <taxon>Thermodesulfobacteriota</taxon>
        <taxon>Desulfarculia</taxon>
        <taxon>Desulfarculales</taxon>
        <taxon>Desulfarculaceae</taxon>
        <taxon>Desulfoferula</taxon>
    </lineage>
</organism>
<dbReference type="AlphaFoldDB" id="A0AAU9EHR7"/>
<dbReference type="KEGG" id="dmp:FAK_05920"/>
<dbReference type="SUPFAM" id="SSF88713">
    <property type="entry name" value="Glycoside hydrolase/deacetylase"/>
    <property type="match status" value="1"/>
</dbReference>
<feature type="domain" description="NodB homology" evidence="1">
    <location>
        <begin position="131"/>
        <end position="233"/>
    </location>
</feature>
<sequence length="356" mass="39837">MPLTPIKSDDPVHLAMQGLFPDYNPACLEPAQDLELLRGMLRPRSSGGVKGLVHRSFQGVTRRCPRPLRELLLGLAHRLRCADPELLKEPNQCEFNRLVAGVRSQGSRQRGYAGKRAALCLSYDVDLLSCYRFLPTLLDQLDQRGLKATFHLLTDWEYRLDPALVEEVSARGHEVGLHGASHDVALGYRRDERIAGELRRALRGLGKNVHSYRAPALCMTERLMARVRDLGFRIDSSLPMSSMFHPSTQSCFPYPLEPSGVLWELPILLQDSTLFLDLGLSQEQAWSFVETHLKQVLELGGVGVINLHPSWAAKYSGFHGRLLDAAREWSDFAVMTHKEVYNCCRWGGAAPSAPAC</sequence>
<reference evidence="3" key="1">
    <citation type="journal article" date="2023" name="Arch. Microbiol.">
        <title>Desulfoferula mesophilus gen. nov. sp. nov., a mesophilic sulfate-reducing bacterium isolated from a brackish lake sediment.</title>
        <authorList>
            <person name="Watanabe T."/>
            <person name="Yabe T."/>
            <person name="Tsuji J.M."/>
            <person name="Fukui M."/>
        </authorList>
    </citation>
    <scope>NUCLEOTIDE SEQUENCE [LARGE SCALE GENOMIC DNA]</scope>
    <source>
        <strain evidence="3">12FAK</strain>
    </source>
</reference>
<proteinExistence type="predicted"/>
<name>A0AAU9EHR7_9BACT</name>
<gene>
    <name evidence="2" type="ORF">FAK_05920</name>
</gene>